<proteinExistence type="predicted"/>
<accession>A0ABZ1CAB0</accession>
<reference evidence="1 2" key="2">
    <citation type="submission" date="2023-12" db="EMBL/GenBank/DDBJ databases">
        <title>Description of an unclassified Opitutus bacterium of Verrucomicrobiota.</title>
        <authorList>
            <person name="Zhang D.-F."/>
        </authorList>
    </citation>
    <scope>NUCLEOTIDE SEQUENCE [LARGE SCALE GENOMIC DNA]</scope>
    <source>
        <strain evidence="1 2">WL0086</strain>
    </source>
</reference>
<organism evidence="1 2">
    <name type="scientific">Actomonas aquatica</name>
    <dbReference type="NCBI Taxonomy" id="2866162"/>
    <lineage>
        <taxon>Bacteria</taxon>
        <taxon>Pseudomonadati</taxon>
        <taxon>Verrucomicrobiota</taxon>
        <taxon>Opitutia</taxon>
        <taxon>Opitutales</taxon>
        <taxon>Opitutaceae</taxon>
        <taxon>Actomonas</taxon>
    </lineage>
</organism>
<keyword evidence="2" id="KW-1185">Reference proteome</keyword>
<reference evidence="1 2" key="1">
    <citation type="submission" date="2021-08" db="EMBL/GenBank/DDBJ databases">
        <authorList>
            <person name="Zhang D."/>
            <person name="Zhang A."/>
            <person name="Wang L."/>
        </authorList>
    </citation>
    <scope>NUCLEOTIDE SEQUENCE [LARGE SCALE GENOMIC DNA]</scope>
    <source>
        <strain evidence="1 2">WL0086</strain>
    </source>
</reference>
<gene>
    <name evidence="1" type="ORF">K1X11_003540</name>
</gene>
<evidence type="ECO:0008006" key="3">
    <source>
        <dbReference type="Google" id="ProtNLM"/>
    </source>
</evidence>
<protein>
    <recommendedName>
        <fullName evidence="3">Nucleotide-diphospho-sugar transferase domain-containing protein</fullName>
    </recommendedName>
</protein>
<evidence type="ECO:0000313" key="1">
    <source>
        <dbReference type="EMBL" id="WRQ88461.1"/>
    </source>
</evidence>
<sequence>MNAQCGFIYVVSGEKYVREAERSAAQLKALHDLPVTLISDRAPSPEAAKYFDEVRVDLVDFDYSNKIRMRESRYDRTIFLDSDTLPIRSLKGIFQLLDTFDVAFQFTEGGNHYALPGVPPCFFEPSAGIVAWRRCAKSAEFFDAWSSAYAEIEKDQGMRGAWDQRSMRQAAFYSQVRLAPIPNEWQFYTYKPNFLAHNIHLLHGRDSTRILADQVDANKGPRVWLPRVGLVPSLEHPNLLEAAGFGLRFYRRLATRWLRLLLHRIGLWPLPKGKRPA</sequence>
<dbReference type="Proteomes" id="UP000738431">
    <property type="component" value="Chromosome"/>
</dbReference>
<dbReference type="InterPro" id="IPR029044">
    <property type="entry name" value="Nucleotide-diphossugar_trans"/>
</dbReference>
<dbReference type="SUPFAM" id="SSF53448">
    <property type="entry name" value="Nucleotide-diphospho-sugar transferases"/>
    <property type="match status" value="1"/>
</dbReference>
<dbReference type="EMBL" id="CP139781">
    <property type="protein sequence ID" value="WRQ88461.1"/>
    <property type="molecule type" value="Genomic_DNA"/>
</dbReference>
<evidence type="ECO:0000313" key="2">
    <source>
        <dbReference type="Proteomes" id="UP000738431"/>
    </source>
</evidence>
<name>A0ABZ1CAB0_9BACT</name>
<dbReference type="RefSeq" id="WP_221033268.1">
    <property type="nucleotide sequence ID" value="NZ_CP139781.1"/>
</dbReference>